<evidence type="ECO:0000256" key="4">
    <source>
        <dbReference type="ARBA" id="ARBA00016962"/>
    </source>
</evidence>
<comment type="subunit">
    <text evidence="3">The complex is composed of two ATP-binding proteins (HrtA), two transmembrane proteins (HrtB) and a solute-binding protein.</text>
</comment>
<dbReference type="Proteomes" id="UP000469870">
    <property type="component" value="Unassembled WGS sequence"/>
</dbReference>
<dbReference type="RefSeq" id="WP_153861338.1">
    <property type="nucleotide sequence ID" value="NZ_WJQR01000002.1"/>
</dbReference>
<keyword evidence="7 11" id="KW-0812">Transmembrane</keyword>
<evidence type="ECO:0000313" key="14">
    <source>
        <dbReference type="Proteomes" id="UP000469870"/>
    </source>
</evidence>
<proteinExistence type="inferred from homology"/>
<evidence type="ECO:0000256" key="3">
    <source>
        <dbReference type="ARBA" id="ARBA00011131"/>
    </source>
</evidence>
<feature type="transmembrane region" description="Helical" evidence="11">
    <location>
        <begin position="15"/>
        <end position="39"/>
    </location>
</feature>
<organism evidence="13 14">
    <name type="scientific">Fundicoccus ignavus</name>
    <dbReference type="NCBI Taxonomy" id="2664442"/>
    <lineage>
        <taxon>Bacteria</taxon>
        <taxon>Bacillati</taxon>
        <taxon>Bacillota</taxon>
        <taxon>Bacilli</taxon>
        <taxon>Lactobacillales</taxon>
        <taxon>Aerococcaceae</taxon>
        <taxon>Fundicoccus</taxon>
    </lineage>
</organism>
<protein>
    <recommendedName>
        <fullName evidence="4">Putative hemin transport system permease protein HrtB</fullName>
    </recommendedName>
</protein>
<dbReference type="InterPro" id="IPR003838">
    <property type="entry name" value="ABC3_permease_C"/>
</dbReference>
<evidence type="ECO:0000256" key="6">
    <source>
        <dbReference type="ARBA" id="ARBA00022475"/>
    </source>
</evidence>
<keyword evidence="8 11" id="KW-1133">Transmembrane helix</keyword>
<dbReference type="InterPro" id="IPR051125">
    <property type="entry name" value="ABC-4/HrtB_transporter"/>
</dbReference>
<gene>
    <name evidence="13" type="ORF">GIY11_02300</name>
</gene>
<feature type="transmembrane region" description="Helical" evidence="11">
    <location>
        <begin position="327"/>
        <end position="348"/>
    </location>
</feature>
<accession>A0A844BTJ8</accession>
<evidence type="ECO:0000256" key="11">
    <source>
        <dbReference type="SAM" id="Phobius"/>
    </source>
</evidence>
<dbReference type="GO" id="GO:0005886">
    <property type="term" value="C:plasma membrane"/>
    <property type="evidence" value="ECO:0007669"/>
    <property type="project" value="UniProtKB-SubCell"/>
</dbReference>
<name>A0A844BTJ8_9LACT</name>
<comment type="caution">
    <text evidence="13">The sequence shown here is derived from an EMBL/GenBank/DDBJ whole genome shotgun (WGS) entry which is preliminary data.</text>
</comment>
<reference evidence="13 14" key="1">
    <citation type="submission" date="2019-11" db="EMBL/GenBank/DDBJ databases">
        <title>Characterisation of Fundicoccus ignavus gen. nov. sp. nov., a novel genus of the family Aerococcaceae isolated from bulk tank milk.</title>
        <authorList>
            <person name="Siebert A."/>
            <person name="Huptas C."/>
            <person name="Wenning M."/>
            <person name="Scherer S."/>
            <person name="Doll E.V."/>
        </authorList>
    </citation>
    <scope>NUCLEOTIDE SEQUENCE [LARGE SCALE GENOMIC DNA]</scope>
    <source>
        <strain evidence="13 14">DSM 109653</strain>
    </source>
</reference>
<evidence type="ECO:0000313" key="13">
    <source>
        <dbReference type="EMBL" id="MRI80859.1"/>
    </source>
</evidence>
<comment type="function">
    <text evidence="10">Part of the ABC transporter complex hrt involved in hemin import. Responsible for the translocation of the substrate across the membrane.</text>
</comment>
<keyword evidence="6" id="KW-1003">Cell membrane</keyword>
<evidence type="ECO:0000256" key="8">
    <source>
        <dbReference type="ARBA" id="ARBA00022989"/>
    </source>
</evidence>
<dbReference type="EMBL" id="WJQR01000002">
    <property type="protein sequence ID" value="MRI80859.1"/>
    <property type="molecule type" value="Genomic_DNA"/>
</dbReference>
<keyword evidence="9 11" id="KW-0472">Membrane</keyword>
<evidence type="ECO:0000256" key="10">
    <source>
        <dbReference type="ARBA" id="ARBA00024973"/>
    </source>
</evidence>
<evidence type="ECO:0000256" key="7">
    <source>
        <dbReference type="ARBA" id="ARBA00022692"/>
    </source>
</evidence>
<dbReference type="PANTHER" id="PTHR43738:SF1">
    <property type="entry name" value="HEMIN TRANSPORT SYSTEM PERMEASE PROTEIN HRTB-RELATED"/>
    <property type="match status" value="1"/>
</dbReference>
<keyword evidence="5" id="KW-0813">Transport</keyword>
<feature type="transmembrane region" description="Helical" evidence="11">
    <location>
        <begin position="285"/>
        <end position="315"/>
    </location>
</feature>
<comment type="similarity">
    <text evidence="2">Belongs to the ABC-4 integral membrane protein family. HrtB subfamily.</text>
</comment>
<feature type="domain" description="ABC3 transporter permease C-terminal" evidence="12">
    <location>
        <begin position="245"/>
        <end position="356"/>
    </location>
</feature>
<sequence length="361" mass="39582">MFLAWNEIKYSKTRFTLIIGVMVLVSYLVYFLTGLAYGLAQDNRTAIDKWDATAIVLTDEANGNINMSMMGNSLRDAIDAEELAMLGTTPNVVRPKDSNNEDDKISVNFFGVHPDEFLIPELIEGEAVTEDHQVVADISMKEEFGVALGDELNLAGSDLTVKVVGFTENAKFSVSPVLYTTIPTYQEIRFEEQDQSPAGRISAFVVRDDNLNQVTLEDDSLRLYTIEDYVQELPGYMAQVLTFALMIGFLIVIAAVVIGIFMYVLTVQKASLFGVMKAQGISTRYIALSVLAQTLILAVLGVGIGLLLTVATAFFLPSTVPFMANPYFMLIISGLMIVFALLGAFFSVRTVAKIDPLEAIG</sequence>
<evidence type="ECO:0000256" key="9">
    <source>
        <dbReference type="ARBA" id="ARBA00023136"/>
    </source>
</evidence>
<evidence type="ECO:0000259" key="12">
    <source>
        <dbReference type="Pfam" id="PF02687"/>
    </source>
</evidence>
<evidence type="ECO:0000256" key="1">
    <source>
        <dbReference type="ARBA" id="ARBA00004651"/>
    </source>
</evidence>
<evidence type="ECO:0000256" key="5">
    <source>
        <dbReference type="ARBA" id="ARBA00022448"/>
    </source>
</evidence>
<dbReference type="Pfam" id="PF02687">
    <property type="entry name" value="FtsX"/>
    <property type="match status" value="1"/>
</dbReference>
<evidence type="ECO:0000256" key="2">
    <source>
        <dbReference type="ARBA" id="ARBA00008697"/>
    </source>
</evidence>
<feature type="transmembrane region" description="Helical" evidence="11">
    <location>
        <begin position="240"/>
        <end position="265"/>
    </location>
</feature>
<comment type="subcellular location">
    <subcellularLocation>
        <location evidence="1">Cell membrane</location>
        <topology evidence="1">Multi-pass membrane protein</topology>
    </subcellularLocation>
</comment>
<dbReference type="PANTHER" id="PTHR43738">
    <property type="entry name" value="ABC TRANSPORTER, MEMBRANE PROTEIN"/>
    <property type="match status" value="1"/>
</dbReference>
<dbReference type="AlphaFoldDB" id="A0A844BTJ8"/>